<feature type="domain" description="EAL" evidence="1">
    <location>
        <begin position="20"/>
        <end position="267"/>
    </location>
</feature>
<dbReference type="AlphaFoldDB" id="A0A5E8HDE7"/>
<evidence type="ECO:0000313" key="2">
    <source>
        <dbReference type="EMBL" id="EOQ88817.1"/>
    </source>
</evidence>
<dbReference type="STRING" id="1249483.LEP1GSC202_1396"/>
<evidence type="ECO:0000313" key="3">
    <source>
        <dbReference type="Proteomes" id="UP000013996"/>
    </source>
</evidence>
<dbReference type="PANTHER" id="PTHR33121:SF15">
    <property type="entry name" value="BLUE LIGHT- AND TEMPERATURE-REGULATED ANTIREPRESSOR BLUF"/>
    <property type="match status" value="1"/>
</dbReference>
<sequence length="268" mass="30049">MKPSFPEAQLVDTPNGKVPKLYSCAECRSGAGLDFSFSMAFQPIVDWNQKKIYSHEALVRGTQGESAYSILSKVNQNNRYQFNQSCRIKAIQLASQIQIPSLLNINFLPNAVYQPETCIRTTLEASREYNFPLNRLVFELTEGEEVQDHNHIINIFKAYQKYGFLTAIDDFGSGYSGLNLLAKFQPDIIKLDMELIRNIHINSVAQKLTKAIAGVCREIGIAVIAEGVETIEELKVLVDMGINLYQGYLFSKPAFESAGELHFPNIAT</sequence>
<dbReference type="EMBL" id="AOGX02000015">
    <property type="protein sequence ID" value="EOQ88817.1"/>
    <property type="molecule type" value="Genomic_DNA"/>
</dbReference>
<name>A0A5E8HDE7_9LEPT</name>
<dbReference type="CDD" id="cd01948">
    <property type="entry name" value="EAL"/>
    <property type="match status" value="1"/>
</dbReference>
<dbReference type="SMART" id="SM00052">
    <property type="entry name" value="EAL"/>
    <property type="match status" value="1"/>
</dbReference>
<dbReference type="GO" id="GO:0071111">
    <property type="term" value="F:cyclic-guanylate-specific phosphodiesterase activity"/>
    <property type="evidence" value="ECO:0007669"/>
    <property type="project" value="InterPro"/>
</dbReference>
<dbReference type="InterPro" id="IPR050706">
    <property type="entry name" value="Cyclic-di-GMP_PDE-like"/>
</dbReference>
<accession>A0A5E8HDE7</accession>
<dbReference type="Proteomes" id="UP000013996">
    <property type="component" value="Unassembled WGS sequence"/>
</dbReference>
<dbReference type="SUPFAM" id="SSF141868">
    <property type="entry name" value="EAL domain-like"/>
    <property type="match status" value="1"/>
</dbReference>
<dbReference type="PANTHER" id="PTHR33121">
    <property type="entry name" value="CYCLIC DI-GMP PHOSPHODIESTERASE PDEF"/>
    <property type="match status" value="1"/>
</dbReference>
<organism evidence="2 3">
    <name type="scientific">Leptospira yanagawae serovar Saopaulo str. Sao Paulo = ATCC 700523</name>
    <dbReference type="NCBI Taxonomy" id="1249483"/>
    <lineage>
        <taxon>Bacteria</taxon>
        <taxon>Pseudomonadati</taxon>
        <taxon>Spirochaetota</taxon>
        <taxon>Spirochaetia</taxon>
        <taxon>Leptospirales</taxon>
        <taxon>Leptospiraceae</taxon>
        <taxon>Leptospira</taxon>
    </lineage>
</organism>
<dbReference type="RefSeq" id="WP_015676408.1">
    <property type="nucleotide sequence ID" value="NZ_AOGX02000015.1"/>
</dbReference>
<evidence type="ECO:0000259" key="1">
    <source>
        <dbReference type="PROSITE" id="PS50883"/>
    </source>
</evidence>
<dbReference type="PROSITE" id="PS50883">
    <property type="entry name" value="EAL"/>
    <property type="match status" value="1"/>
</dbReference>
<reference evidence="2 3" key="1">
    <citation type="submission" date="2013-04" db="EMBL/GenBank/DDBJ databases">
        <authorList>
            <person name="Harkins D.M."/>
            <person name="Durkin A.S."/>
            <person name="Brinkac L.M."/>
            <person name="Haft D.H."/>
            <person name="Selengut J.D."/>
            <person name="Sanka R."/>
            <person name="DePew J."/>
            <person name="Purushe J."/>
            <person name="Hartskeerl R.A."/>
            <person name="Ahmed A."/>
            <person name="van der Linden H."/>
            <person name="Goris M.G.A."/>
            <person name="Vinetz J.M."/>
            <person name="Sutton G.G."/>
            <person name="Nierman W.C."/>
            <person name="Fouts D.E."/>
        </authorList>
    </citation>
    <scope>NUCLEOTIDE SEQUENCE [LARGE SCALE GENOMIC DNA]</scope>
    <source>
        <strain evidence="2 3">Sao Paulo</strain>
    </source>
</reference>
<proteinExistence type="predicted"/>
<dbReference type="Pfam" id="PF00563">
    <property type="entry name" value="EAL"/>
    <property type="match status" value="1"/>
</dbReference>
<dbReference type="Gene3D" id="3.20.20.450">
    <property type="entry name" value="EAL domain"/>
    <property type="match status" value="1"/>
</dbReference>
<protein>
    <submittedName>
        <fullName evidence="2">Cyclic diguanylate phosphodiesterase (EAL) domain protein</fullName>
    </submittedName>
</protein>
<dbReference type="InterPro" id="IPR001633">
    <property type="entry name" value="EAL_dom"/>
</dbReference>
<gene>
    <name evidence="2" type="ORF">LEP1GSC202_1396</name>
</gene>
<comment type="caution">
    <text evidence="2">The sequence shown here is derived from an EMBL/GenBank/DDBJ whole genome shotgun (WGS) entry which is preliminary data.</text>
</comment>
<dbReference type="InterPro" id="IPR035919">
    <property type="entry name" value="EAL_sf"/>
</dbReference>